<dbReference type="Gene3D" id="2.60.40.3210">
    <property type="entry name" value="Zona pellucida, ZP-N domain"/>
    <property type="match status" value="1"/>
</dbReference>
<dbReference type="PRINTS" id="PR00023">
    <property type="entry name" value="ZPELLUCIDA"/>
</dbReference>
<dbReference type="PANTHER" id="PTHR14002:SF59">
    <property type="entry name" value="CUB AND ZONA PELLUCIDA-LIKE DOMAIN-CONTAINING PROTEIN 1-RELATED"/>
    <property type="match status" value="1"/>
</dbReference>
<evidence type="ECO:0000313" key="7">
    <source>
        <dbReference type="EMBL" id="KAL2088582.1"/>
    </source>
</evidence>
<protein>
    <recommendedName>
        <fullName evidence="6">ZP domain-containing protein</fullName>
    </recommendedName>
</protein>
<reference evidence="7 8" key="1">
    <citation type="submission" date="2024-09" db="EMBL/GenBank/DDBJ databases">
        <title>A chromosome-level genome assembly of Gray's grenadier anchovy, Coilia grayii.</title>
        <authorList>
            <person name="Fu Z."/>
        </authorList>
    </citation>
    <scope>NUCLEOTIDE SEQUENCE [LARGE SCALE GENOMIC DNA]</scope>
    <source>
        <strain evidence="7">G4</strain>
        <tissue evidence="7">Muscle</tissue>
    </source>
</reference>
<keyword evidence="1 5" id="KW-0732">Signal</keyword>
<dbReference type="InterPro" id="IPR048290">
    <property type="entry name" value="ZP_chr"/>
</dbReference>
<keyword evidence="2" id="KW-1015">Disulfide bond</keyword>
<evidence type="ECO:0000256" key="4">
    <source>
        <dbReference type="SAM" id="Phobius"/>
    </source>
</evidence>
<dbReference type="InterPro" id="IPR055356">
    <property type="entry name" value="ZP-N"/>
</dbReference>
<evidence type="ECO:0000256" key="3">
    <source>
        <dbReference type="ARBA" id="ARBA00023180"/>
    </source>
</evidence>
<keyword evidence="8" id="KW-1185">Reference proteome</keyword>
<dbReference type="Pfam" id="PF23344">
    <property type="entry name" value="ZP-N"/>
    <property type="match status" value="1"/>
</dbReference>
<dbReference type="Proteomes" id="UP001591681">
    <property type="component" value="Unassembled WGS sequence"/>
</dbReference>
<evidence type="ECO:0000256" key="1">
    <source>
        <dbReference type="ARBA" id="ARBA00022729"/>
    </source>
</evidence>
<organism evidence="7 8">
    <name type="scientific">Coilia grayii</name>
    <name type="common">Gray's grenadier anchovy</name>
    <dbReference type="NCBI Taxonomy" id="363190"/>
    <lineage>
        <taxon>Eukaryota</taxon>
        <taxon>Metazoa</taxon>
        <taxon>Chordata</taxon>
        <taxon>Craniata</taxon>
        <taxon>Vertebrata</taxon>
        <taxon>Euteleostomi</taxon>
        <taxon>Actinopterygii</taxon>
        <taxon>Neopterygii</taxon>
        <taxon>Teleostei</taxon>
        <taxon>Clupei</taxon>
        <taxon>Clupeiformes</taxon>
        <taxon>Clupeoidei</taxon>
        <taxon>Engraulidae</taxon>
        <taxon>Coilinae</taxon>
        <taxon>Coilia</taxon>
    </lineage>
</organism>
<name>A0ABD1JN91_9TELE</name>
<feature type="domain" description="ZP" evidence="6">
    <location>
        <begin position="390"/>
        <end position="635"/>
    </location>
</feature>
<dbReference type="PROSITE" id="PS51034">
    <property type="entry name" value="ZP_2"/>
    <property type="match status" value="1"/>
</dbReference>
<keyword evidence="3" id="KW-0325">Glycoprotein</keyword>
<evidence type="ECO:0000313" key="8">
    <source>
        <dbReference type="Proteomes" id="UP001591681"/>
    </source>
</evidence>
<proteinExistence type="predicted"/>
<dbReference type="AlphaFoldDB" id="A0ABD1JN91"/>
<feature type="transmembrane region" description="Helical" evidence="4">
    <location>
        <begin position="684"/>
        <end position="706"/>
    </location>
</feature>
<dbReference type="PANTHER" id="PTHR14002">
    <property type="entry name" value="ENDOGLIN/TGF-BETA RECEPTOR TYPE III"/>
    <property type="match status" value="1"/>
</dbReference>
<evidence type="ECO:0000256" key="2">
    <source>
        <dbReference type="ARBA" id="ARBA00023157"/>
    </source>
</evidence>
<gene>
    <name evidence="7" type="ORF">ACEWY4_015481</name>
</gene>
<keyword evidence="4" id="KW-1133">Transmembrane helix</keyword>
<sequence>MAHLLVLVLFIFLPIQIKANAFLGNSLSFSVGKENPDGSLEVNFYYREHRNESCGSQHSNWQCQSGDCGALTQLEVLTSEASSGVVDWCQAEGFMTRNVSSDSTFVLRDTGCCWRSNVHGASDWTADTLVNVGTRSDTHKPNRSPVSTAVPRLQIPQNCFLSVELLAHDPDGDSVRCKFSTKAGGNCASCHSHPNINLNEELCILRGNGSVPVGTHVFEMVLEDYPRKDITIMYTNGTSFIKHSLNETAMTNSSPISQIPLQFTLEVLSSAENCVNGVTRPQFLTPTPSHGEVHVTAVGHKHQLKLRAQSTESRILDFQISGPWNMSKSLQREDHGIAVAIVEWMPQQSDLHRSVPLCFTADTQTSQSEMRCVVLMVKQSLPLAGIGEVSCQENVINVVMSKASIPGIDHKWLRMIDPSCSLTSNDTHVMATLSINTCGTVMEEEGDFLIFKNVITSFNTPGSVITRRAKVTIDFSCQYPKVVNVHGHYLNTKSDYIFTEASFGSFGYTFEIFTDNTFSTAVAPETYPVEYELMEMIYMGIKAHSSLANTKLFVESCRATPSANPKSPVHYDIISNGCLADDTVKVYPGGSTTFKFEIQAFKFTGQFDEVFISCSVILCEASNPNSRCAQGCVKNASRRRKREGNLETASHFLTQGPFRVLRESSVKRHEDLKAASSSNEQINVGTFALASMLAATLVLLVVVIFYRHQRYRSLSRQNLLF</sequence>
<evidence type="ECO:0000256" key="5">
    <source>
        <dbReference type="SAM" id="SignalP"/>
    </source>
</evidence>
<dbReference type="EMBL" id="JBHFQA010000013">
    <property type="protein sequence ID" value="KAL2088582.1"/>
    <property type="molecule type" value="Genomic_DNA"/>
</dbReference>
<keyword evidence="4" id="KW-0812">Transmembrane</keyword>
<keyword evidence="4" id="KW-0472">Membrane</keyword>
<dbReference type="SMART" id="SM00241">
    <property type="entry name" value="ZP"/>
    <property type="match status" value="1"/>
</dbReference>
<dbReference type="Pfam" id="PF00100">
    <property type="entry name" value="Zona_pellucida"/>
    <property type="match status" value="1"/>
</dbReference>
<dbReference type="InterPro" id="IPR055355">
    <property type="entry name" value="ZP-C"/>
</dbReference>
<evidence type="ECO:0000259" key="6">
    <source>
        <dbReference type="PROSITE" id="PS51034"/>
    </source>
</evidence>
<dbReference type="InterPro" id="IPR042235">
    <property type="entry name" value="ZP-C_dom"/>
</dbReference>
<feature type="signal peptide" evidence="5">
    <location>
        <begin position="1"/>
        <end position="19"/>
    </location>
</feature>
<dbReference type="Gene3D" id="2.60.40.4100">
    <property type="entry name" value="Zona pellucida, ZP-C domain"/>
    <property type="match status" value="1"/>
</dbReference>
<comment type="caution">
    <text evidence="7">The sequence shown here is derived from an EMBL/GenBank/DDBJ whole genome shotgun (WGS) entry which is preliminary data.</text>
</comment>
<feature type="chain" id="PRO_5044845476" description="ZP domain-containing protein" evidence="5">
    <location>
        <begin position="20"/>
        <end position="721"/>
    </location>
</feature>
<dbReference type="InterPro" id="IPR001507">
    <property type="entry name" value="ZP_dom"/>
</dbReference>
<accession>A0ABD1JN91</accession>